<evidence type="ECO:0000313" key="3">
    <source>
        <dbReference type="Proteomes" id="UP000245137"/>
    </source>
</evidence>
<dbReference type="EMBL" id="PUIV01000043">
    <property type="protein sequence ID" value="PWB92590.1"/>
    <property type="molecule type" value="Genomic_DNA"/>
</dbReference>
<feature type="transmembrane region" description="Helical" evidence="1">
    <location>
        <begin position="274"/>
        <end position="293"/>
    </location>
</feature>
<evidence type="ECO:0000313" key="2">
    <source>
        <dbReference type="EMBL" id="PWB92590.1"/>
    </source>
</evidence>
<dbReference type="AlphaFoldDB" id="A0A2U1SLW9"/>
<keyword evidence="3" id="KW-1185">Reference proteome</keyword>
<keyword evidence="1" id="KW-0472">Membrane</keyword>
<sequence length="847" mass="91518">MERIMSQLLETKTELHQEVAPPAPQWKTDFYWIMRILWACRVSVASALAGLLLFGLVDQAQNLFADRSFDALFYGAHYWLSVFAAIFLVWAFPVHYGARRVLDDADSAWMIPYLLRVEMRDNDIRSVRDHVHRRFGRVISWTPRLLGLIPFVAVALGLMGAQASIENAAILQEATATRDQINALLALDAAAAAAFVLFVVKRRRIAKFIGANMDLRLLTSVSLHATMAVFVSALIWPFFLSDHAPRALLVPFLLGSLVLGASWLVRKGYETGRPLLLIAVLFAAAITAANTRLDDVRTLPEPLPVTAGAQSKEERQIDIAAAVKNWKAANGCTETECPPALIVAAEGGASRAAYMAATVIGHLIDRDGDLHDAPTLTSPGRRVFAFSGVSGGAFGSAIFRAALADVAEKGVATPPCVNTARVWVGAHEGRDPTTSWRNCLQLLVAGDYLSPAFVGLGFRDNFSPRKFFVGEESWMEDRAALLEKSWERHYDFVTNPAYKNDYWTGELIQTGEPCANGAATGMCRKLGYARATPAGKWAPLLLLNGTSVDSGARIIGTDLVSTRPAPATNSRAPLYPAAYDFFEMISTPCKSPRGDMCPAAAQGDKDVAALRDGPDILLSTAALLSARFPVISPAGTLRAKNDATHGDRIVDGGYFDNAGLASALDVARALKNEGITPLILWVQNDPVGALTDNTLPPRAAGTPRLGATGVGFVSDLFGLVAAPVDALLATRAGHAAEQAALAQRSLVEMNADTDRYAGDMTASFFQIGVRVQPVLVADGGDDPLLDKTCARFEGQTLSMSKVSMSWWLSQSVQADLDAQLCDKTNRRSLTDLITRLKQKLPLVKAEW</sequence>
<evidence type="ECO:0000256" key="1">
    <source>
        <dbReference type="SAM" id="Phobius"/>
    </source>
</evidence>
<evidence type="ECO:0008006" key="4">
    <source>
        <dbReference type="Google" id="ProtNLM"/>
    </source>
</evidence>
<dbReference type="Proteomes" id="UP000245137">
    <property type="component" value="Unassembled WGS sequence"/>
</dbReference>
<protein>
    <recommendedName>
        <fullName evidence="4">PNPLA domain-containing protein</fullName>
    </recommendedName>
</protein>
<feature type="transmembrane region" description="Helical" evidence="1">
    <location>
        <begin position="221"/>
        <end position="240"/>
    </location>
</feature>
<gene>
    <name evidence="2" type="ORF">C5689_17375</name>
</gene>
<comment type="caution">
    <text evidence="2">The sequence shown here is derived from an EMBL/GenBank/DDBJ whole genome shotgun (WGS) entry which is preliminary data.</text>
</comment>
<feature type="transmembrane region" description="Helical" evidence="1">
    <location>
        <begin position="246"/>
        <end position="265"/>
    </location>
</feature>
<reference evidence="2 3" key="1">
    <citation type="journal article" date="2018" name="Appl. Microbiol. Biotechnol.">
        <title>Co-cultivation of the strictly anaerobic methanogen Methanosarcina barkeri with aerobic methanotrophs in an oxygen-limited membrane bioreactor.</title>
        <authorList>
            <person name="In 't Zandt M.H."/>
            <person name="van den Bosch T.J.M."/>
            <person name="Rijkers R."/>
            <person name="van Kessel M.A.H.J."/>
            <person name="Jetten M.S.M."/>
            <person name="Welte C.U."/>
        </authorList>
    </citation>
    <scope>NUCLEOTIDE SEQUENCE [LARGE SCALE GENOMIC DNA]</scope>
    <source>
        <strain evidence="2 3">DSM 17706</strain>
    </source>
</reference>
<feature type="transmembrane region" description="Helical" evidence="1">
    <location>
        <begin position="181"/>
        <end position="200"/>
    </location>
</feature>
<proteinExistence type="predicted"/>
<accession>A0A2U1SLW9</accession>
<keyword evidence="1" id="KW-0812">Transmembrane</keyword>
<organism evidence="2 3">
    <name type="scientific">Methylosinus sporium</name>
    <dbReference type="NCBI Taxonomy" id="428"/>
    <lineage>
        <taxon>Bacteria</taxon>
        <taxon>Pseudomonadati</taxon>
        <taxon>Pseudomonadota</taxon>
        <taxon>Alphaproteobacteria</taxon>
        <taxon>Hyphomicrobiales</taxon>
        <taxon>Methylocystaceae</taxon>
        <taxon>Methylosinus</taxon>
    </lineage>
</organism>
<feature type="transmembrane region" description="Helical" evidence="1">
    <location>
        <begin position="76"/>
        <end position="94"/>
    </location>
</feature>
<keyword evidence="1" id="KW-1133">Transmembrane helix</keyword>
<name>A0A2U1SLW9_METSR</name>
<feature type="transmembrane region" description="Helical" evidence="1">
    <location>
        <begin position="141"/>
        <end position="161"/>
    </location>
</feature>
<feature type="transmembrane region" description="Helical" evidence="1">
    <location>
        <begin position="36"/>
        <end position="56"/>
    </location>
</feature>